<dbReference type="InterPro" id="IPR020616">
    <property type="entry name" value="Thiolase_N"/>
</dbReference>
<dbReference type="FunFam" id="3.40.47.10:FF:000010">
    <property type="entry name" value="Acetyl-CoA acetyltransferase (Thiolase)"/>
    <property type="match status" value="1"/>
</dbReference>
<dbReference type="InterPro" id="IPR016039">
    <property type="entry name" value="Thiolase-like"/>
</dbReference>
<evidence type="ECO:0000256" key="1">
    <source>
        <dbReference type="ARBA" id="ARBA00010982"/>
    </source>
</evidence>
<evidence type="ECO:0000256" key="5">
    <source>
        <dbReference type="RuleBase" id="RU003557"/>
    </source>
</evidence>
<protein>
    <submittedName>
        <fullName evidence="8">Acetyl-CoA C-acetyltransferase</fullName>
    </submittedName>
</protein>
<feature type="domain" description="Thiolase C-terminal" evidence="7">
    <location>
        <begin position="272"/>
        <end position="401"/>
    </location>
</feature>
<evidence type="ECO:0000256" key="2">
    <source>
        <dbReference type="ARBA" id="ARBA00022679"/>
    </source>
</evidence>
<dbReference type="Pfam" id="PF00108">
    <property type="entry name" value="Thiolase_N"/>
    <property type="match status" value="1"/>
</dbReference>
<dbReference type="InterPro" id="IPR020617">
    <property type="entry name" value="Thiolase_C"/>
</dbReference>
<feature type="active site" description="Acyl-thioester intermediate" evidence="4">
    <location>
        <position position="90"/>
    </location>
</feature>
<dbReference type="AlphaFoldDB" id="A0A1M4Z3C8"/>
<keyword evidence="9" id="KW-1185">Reference proteome</keyword>
<evidence type="ECO:0000313" key="8">
    <source>
        <dbReference type="EMBL" id="SHF12563.1"/>
    </source>
</evidence>
<dbReference type="PANTHER" id="PTHR18919">
    <property type="entry name" value="ACETYL-COA C-ACYLTRANSFERASE"/>
    <property type="match status" value="1"/>
</dbReference>
<dbReference type="GO" id="GO:0003988">
    <property type="term" value="F:acetyl-CoA C-acyltransferase activity"/>
    <property type="evidence" value="ECO:0007669"/>
    <property type="project" value="UniProtKB-ARBA"/>
</dbReference>
<evidence type="ECO:0000259" key="6">
    <source>
        <dbReference type="Pfam" id="PF00108"/>
    </source>
</evidence>
<dbReference type="EMBL" id="FQUI01000037">
    <property type="protein sequence ID" value="SHF12563.1"/>
    <property type="molecule type" value="Genomic_DNA"/>
</dbReference>
<comment type="caution">
    <text evidence="8">The sequence shown here is derived from an EMBL/GenBank/DDBJ whole genome shotgun (WGS) entry which is preliminary data.</text>
</comment>
<keyword evidence="3 5" id="KW-0012">Acyltransferase</keyword>
<sequence length="403" mass="43307">MKMEKVYIVGAKRTAIGSFGGTLKDKKAAELGAEAIKGAIKQAGITPEQIDQTIVGNVLMAGQGMGPARQAEIYAGIPVEKPAYTVHMVCGSGMKAIMLGANEIKLGNAEIIVTAGMESMSNAPMLLPAKSRFGLKFGNIEMIDHMVYDGLTDVFNQYHMGITAENIVEKYGLTREEQDEFAAISQQRAEKAIKEGKFKDEIVPIEIKTRKETKIFDTDEYPRFGTTKETLAKLRPAFKKDGTVTAGNSSGINDGASAIIIASETAVKKYGLTPLAEIIAYEQGGVDPSIMGMGPVAAITNLIEKKGIKLEQMELLELNEAFAAQSLGVIKELSEKYGLTKEWFMERTNVNGGAIALGHPIGASGNRITVTLLYEMKKRNVEYGLASLCIGGGMGTAIVIKNL</sequence>
<feature type="active site" description="Proton acceptor" evidence="4">
    <location>
        <position position="389"/>
    </location>
</feature>
<gene>
    <name evidence="8" type="ORF">SAMN02745164_01833</name>
</gene>
<keyword evidence="2 5" id="KW-0808">Transferase</keyword>
<dbReference type="Gene3D" id="3.40.47.10">
    <property type="match status" value="2"/>
</dbReference>
<dbReference type="STRING" id="1122195.SAMN02745164_01833"/>
<reference evidence="8" key="1">
    <citation type="submission" date="2016-11" db="EMBL/GenBank/DDBJ databases">
        <authorList>
            <person name="Varghese N."/>
            <person name="Submissions S."/>
        </authorList>
    </citation>
    <scope>NUCLEOTIDE SEQUENCE [LARGE SCALE GENOMIC DNA]</scope>
    <source>
        <strain evidence="8">DSM 16785</strain>
    </source>
</reference>
<accession>A0A1M4Z3C8</accession>
<dbReference type="PROSITE" id="PS00737">
    <property type="entry name" value="THIOLASE_2"/>
    <property type="match status" value="1"/>
</dbReference>
<dbReference type="InterPro" id="IPR020610">
    <property type="entry name" value="Thiolase_AS"/>
</dbReference>
<dbReference type="SUPFAM" id="SSF53901">
    <property type="entry name" value="Thiolase-like"/>
    <property type="match status" value="2"/>
</dbReference>
<dbReference type="PROSITE" id="PS00099">
    <property type="entry name" value="THIOLASE_3"/>
    <property type="match status" value="1"/>
</dbReference>
<dbReference type="PANTHER" id="PTHR18919:SF107">
    <property type="entry name" value="ACETYL-COA ACETYLTRANSFERASE, CYTOSOLIC"/>
    <property type="match status" value="1"/>
</dbReference>
<dbReference type="NCBIfam" id="TIGR01930">
    <property type="entry name" value="AcCoA-C-Actrans"/>
    <property type="match status" value="1"/>
</dbReference>
<name>A0A1M4Z3C8_MARH1</name>
<dbReference type="Pfam" id="PF02803">
    <property type="entry name" value="Thiolase_C"/>
    <property type="match status" value="1"/>
</dbReference>
<organism evidence="8 9">
    <name type="scientific">Marinitoga hydrogenitolerans (strain DSM 16785 / JCM 12826 / AT1271)</name>
    <dbReference type="NCBI Taxonomy" id="1122195"/>
    <lineage>
        <taxon>Bacteria</taxon>
        <taxon>Thermotogati</taxon>
        <taxon>Thermotogota</taxon>
        <taxon>Thermotogae</taxon>
        <taxon>Petrotogales</taxon>
        <taxon>Petrotogaceae</taxon>
        <taxon>Marinitoga</taxon>
    </lineage>
</organism>
<dbReference type="PIRSF" id="PIRSF000429">
    <property type="entry name" value="Ac-CoA_Ac_transf"/>
    <property type="match status" value="1"/>
</dbReference>
<dbReference type="InterPro" id="IPR002155">
    <property type="entry name" value="Thiolase"/>
</dbReference>
<evidence type="ECO:0000256" key="4">
    <source>
        <dbReference type="PIRSR" id="PIRSR000429-1"/>
    </source>
</evidence>
<dbReference type="InterPro" id="IPR020613">
    <property type="entry name" value="Thiolase_CS"/>
</dbReference>
<proteinExistence type="inferred from homology"/>
<evidence type="ECO:0000313" key="9">
    <source>
        <dbReference type="Proteomes" id="UP000184334"/>
    </source>
</evidence>
<evidence type="ECO:0000256" key="3">
    <source>
        <dbReference type="ARBA" id="ARBA00023315"/>
    </source>
</evidence>
<feature type="active site" description="Proton acceptor" evidence="4">
    <location>
        <position position="359"/>
    </location>
</feature>
<dbReference type="CDD" id="cd00751">
    <property type="entry name" value="thiolase"/>
    <property type="match status" value="1"/>
</dbReference>
<evidence type="ECO:0000259" key="7">
    <source>
        <dbReference type="Pfam" id="PF02803"/>
    </source>
</evidence>
<dbReference type="Proteomes" id="UP000184334">
    <property type="component" value="Unassembled WGS sequence"/>
</dbReference>
<feature type="domain" description="Thiolase N-terminal" evidence="6">
    <location>
        <begin position="6"/>
        <end position="264"/>
    </location>
</feature>
<comment type="similarity">
    <text evidence="1 5">Belongs to the thiolase-like superfamily. Thiolase family.</text>
</comment>